<keyword evidence="2" id="KW-1133">Transmembrane helix</keyword>
<gene>
    <name evidence="4" type="ORF">GCM10009737_31990</name>
</gene>
<feature type="compositionally biased region" description="Basic and acidic residues" evidence="1">
    <location>
        <begin position="28"/>
        <end position="37"/>
    </location>
</feature>
<keyword evidence="5" id="KW-1185">Reference proteome</keyword>
<keyword evidence="2" id="KW-0812">Transmembrane</keyword>
<dbReference type="InterPro" id="IPR050400">
    <property type="entry name" value="Bact_Cytoskel_RodZ"/>
</dbReference>
<dbReference type="EMBL" id="BAAAMY010000009">
    <property type="protein sequence ID" value="GAA1927759.1"/>
    <property type="molecule type" value="Genomic_DNA"/>
</dbReference>
<feature type="transmembrane region" description="Helical" evidence="2">
    <location>
        <begin position="48"/>
        <end position="66"/>
    </location>
</feature>
<dbReference type="Gene3D" id="1.10.260.40">
    <property type="entry name" value="lambda repressor-like DNA-binding domains"/>
    <property type="match status" value="1"/>
</dbReference>
<dbReference type="Pfam" id="PF13464">
    <property type="entry name" value="RodZ_C"/>
    <property type="match status" value="1"/>
</dbReference>
<feature type="compositionally biased region" description="Basic and acidic residues" evidence="1">
    <location>
        <begin position="1"/>
        <end position="11"/>
    </location>
</feature>
<dbReference type="InterPro" id="IPR010982">
    <property type="entry name" value="Lambda_DNA-bd_dom_sf"/>
</dbReference>
<feature type="compositionally biased region" description="Acidic residues" evidence="1">
    <location>
        <begin position="306"/>
        <end position="316"/>
    </location>
</feature>
<feature type="region of interest" description="Disordered" evidence="1">
    <location>
        <begin position="1"/>
        <end position="37"/>
    </location>
</feature>
<dbReference type="InterPro" id="IPR001387">
    <property type="entry name" value="Cro/C1-type_HTH"/>
</dbReference>
<reference evidence="5" key="1">
    <citation type="journal article" date="2019" name="Int. J. Syst. Evol. Microbiol.">
        <title>The Global Catalogue of Microorganisms (GCM) 10K type strain sequencing project: providing services to taxonomists for standard genome sequencing and annotation.</title>
        <authorList>
            <consortium name="The Broad Institute Genomics Platform"/>
            <consortium name="The Broad Institute Genome Sequencing Center for Infectious Disease"/>
            <person name="Wu L."/>
            <person name="Ma J."/>
        </authorList>
    </citation>
    <scope>NUCLEOTIDE SEQUENCE [LARGE SCALE GENOMIC DNA]</scope>
    <source>
        <strain evidence="5">JCM 14046</strain>
    </source>
</reference>
<organism evidence="4 5">
    <name type="scientific">Nocardioides lentus</name>
    <dbReference type="NCBI Taxonomy" id="338077"/>
    <lineage>
        <taxon>Bacteria</taxon>
        <taxon>Bacillati</taxon>
        <taxon>Actinomycetota</taxon>
        <taxon>Actinomycetes</taxon>
        <taxon>Propionibacteriales</taxon>
        <taxon>Nocardioidaceae</taxon>
        <taxon>Nocardioides</taxon>
    </lineage>
</organism>
<feature type="domain" description="Cytoskeleton protein RodZ-like C-terminal" evidence="3">
    <location>
        <begin position="610"/>
        <end position="662"/>
    </location>
</feature>
<dbReference type="Proteomes" id="UP001501612">
    <property type="component" value="Unassembled WGS sequence"/>
</dbReference>
<dbReference type="Pfam" id="PF13413">
    <property type="entry name" value="HTH_25"/>
    <property type="match status" value="1"/>
</dbReference>
<evidence type="ECO:0000256" key="1">
    <source>
        <dbReference type="SAM" id="MobiDB-lite"/>
    </source>
</evidence>
<dbReference type="PANTHER" id="PTHR34475">
    <property type="match status" value="1"/>
</dbReference>
<protein>
    <recommendedName>
        <fullName evidence="3">Cytoskeleton protein RodZ-like C-terminal domain-containing protein</fullName>
    </recommendedName>
</protein>
<name>A0ABP5B0B1_9ACTN</name>
<sequence>MGEAARIHDEQTTTGRGPAMTAVPGGADGDRTPGERPEPRVLEVRRNAALAGVVGVVAAAVAIAYLGRATATGAPLDWALTAVTALIAGTWLWNLVDARTPLLVADVHGVRVRLGRTWEGLPWRGLDRIEHHPRRGLGRDGRLVLVPEATTPLLEGLDRTGRRHAALARRLHGAPFAVPLSLSTRLSGVRPDEVAEVLRALAGDDARVVEPEPAPTSGAPEDAADEGPAAPEDARPRATATTTRPRVDVAEEAGAERLDARDTPDAGDLADPEDEQARRRPGDPRPALATLIGSLAARVGRRDAGTSDDDRDDRDDRDDHVRAEADEPTDHEDHDDHERTEELVGWSPADAAAAAPDPEPVSDTPEPARERRAVSRAEVQRRVERVAPTAEVLPEARELRRPGSVDLVADDEVWGARVRPIARPGDTVDPIVLDDFSTEPATDPVVGPELAAARTRLNLSVDQLAERTRIRPHVIESIEVDDFAPCGGDFYARGHLRTLARVLGVDAGPLLATYDERYADAPIDPRRVFAAELATGAHGSIRGTRGGPSWTMLLAAVMLVVLVWSVARLVMDDPVELQPVPQLNGSSGPADAAPVAPPVPMTVTAVDGGATVTITDAAGEILFSGDLAVGESTQVDASPPVQVESSDGGATAVSIDGDDRGRLGEAGQPASSRFVPN</sequence>
<keyword evidence="2" id="KW-0472">Membrane</keyword>
<dbReference type="PANTHER" id="PTHR34475:SF1">
    <property type="entry name" value="CYTOSKELETON PROTEIN RODZ"/>
    <property type="match status" value="1"/>
</dbReference>
<comment type="caution">
    <text evidence="4">The sequence shown here is derived from an EMBL/GenBank/DDBJ whole genome shotgun (WGS) entry which is preliminary data.</text>
</comment>
<feature type="compositionally biased region" description="Basic and acidic residues" evidence="1">
    <location>
        <begin position="245"/>
        <end position="264"/>
    </location>
</feature>
<feature type="compositionally biased region" description="Basic and acidic residues" evidence="1">
    <location>
        <begin position="366"/>
        <end position="377"/>
    </location>
</feature>
<dbReference type="CDD" id="cd00093">
    <property type="entry name" value="HTH_XRE"/>
    <property type="match status" value="1"/>
</dbReference>
<feature type="region of interest" description="Disordered" evidence="1">
    <location>
        <begin position="636"/>
        <end position="677"/>
    </location>
</feature>
<accession>A0ABP5B0B1</accession>
<feature type="region of interest" description="Disordered" evidence="1">
    <location>
        <begin position="205"/>
        <end position="377"/>
    </location>
</feature>
<feature type="compositionally biased region" description="Low complexity" evidence="1">
    <location>
        <begin position="218"/>
        <end position="244"/>
    </location>
</feature>
<feature type="compositionally biased region" description="Basic and acidic residues" evidence="1">
    <location>
        <begin position="331"/>
        <end position="342"/>
    </location>
</feature>
<evidence type="ECO:0000259" key="3">
    <source>
        <dbReference type="Pfam" id="PF13464"/>
    </source>
</evidence>
<proteinExistence type="predicted"/>
<evidence type="ECO:0000313" key="4">
    <source>
        <dbReference type="EMBL" id="GAA1927759.1"/>
    </source>
</evidence>
<dbReference type="RefSeq" id="WP_344008622.1">
    <property type="nucleotide sequence ID" value="NZ_BAAAMY010000009.1"/>
</dbReference>
<evidence type="ECO:0000313" key="5">
    <source>
        <dbReference type="Proteomes" id="UP001501612"/>
    </source>
</evidence>
<dbReference type="InterPro" id="IPR025194">
    <property type="entry name" value="RodZ-like_C"/>
</dbReference>
<evidence type="ECO:0000256" key="2">
    <source>
        <dbReference type="SAM" id="Phobius"/>
    </source>
</evidence>